<sequence>MNLTDRGFTGSIPELYERYMVPLIFEPYALDLAARVAALQPADVLEIAAGTGALTRRLVAELPPQTAIVASDLNATMIDMAATLGTERPVEWRLADAMDLPFEDESFDLVACQFGAMFFPDKALAYAEIRRVLKPGGYFLFNVWDHIDSNELAKTATDALAQAFPDDPPRFMARTPHGYHDVDVLRADLEAGGFEREADIVTLPLRACADSPSPAALGYCQGTPLRTEIEARAPGRLPELTALVARAFADRFGAGPLDTRIQAHIVIVGR</sequence>
<evidence type="ECO:0000313" key="3">
    <source>
        <dbReference type="Proteomes" id="UP001180453"/>
    </source>
</evidence>
<dbReference type="Pfam" id="PF08241">
    <property type="entry name" value="Methyltransf_11"/>
    <property type="match status" value="1"/>
</dbReference>
<dbReference type="Gene3D" id="3.40.50.150">
    <property type="entry name" value="Vaccinia Virus protein VP39"/>
    <property type="match status" value="1"/>
</dbReference>
<dbReference type="CDD" id="cd02440">
    <property type="entry name" value="AdoMet_MTases"/>
    <property type="match status" value="1"/>
</dbReference>
<dbReference type="SUPFAM" id="SSF53335">
    <property type="entry name" value="S-adenosyl-L-methionine-dependent methyltransferases"/>
    <property type="match status" value="1"/>
</dbReference>
<evidence type="ECO:0000259" key="1">
    <source>
        <dbReference type="Pfam" id="PF08241"/>
    </source>
</evidence>
<dbReference type="PANTHER" id="PTHR43591:SF24">
    <property type="entry name" value="2-METHOXY-6-POLYPRENYL-1,4-BENZOQUINOL METHYLASE, MITOCHONDRIAL"/>
    <property type="match status" value="1"/>
</dbReference>
<organism evidence="2 3">
    <name type="scientific">Roseateles saccharophilus</name>
    <name type="common">Pseudomonas saccharophila</name>
    <dbReference type="NCBI Taxonomy" id="304"/>
    <lineage>
        <taxon>Bacteria</taxon>
        <taxon>Pseudomonadati</taxon>
        <taxon>Pseudomonadota</taxon>
        <taxon>Betaproteobacteria</taxon>
        <taxon>Burkholderiales</taxon>
        <taxon>Sphaerotilaceae</taxon>
        <taxon>Roseateles</taxon>
    </lineage>
</organism>
<gene>
    <name evidence="2" type="ORF">J2X20_001153</name>
</gene>
<evidence type="ECO:0000313" key="2">
    <source>
        <dbReference type="EMBL" id="MDR7268524.1"/>
    </source>
</evidence>
<dbReference type="EMBL" id="JAVDXU010000001">
    <property type="protein sequence ID" value="MDR7268524.1"/>
    <property type="molecule type" value="Genomic_DNA"/>
</dbReference>
<reference evidence="2 3" key="1">
    <citation type="submission" date="2023-07" db="EMBL/GenBank/DDBJ databases">
        <title>Sorghum-associated microbial communities from plants grown in Nebraska, USA.</title>
        <authorList>
            <person name="Schachtman D."/>
        </authorList>
    </citation>
    <scope>NUCLEOTIDE SEQUENCE [LARGE SCALE GENOMIC DNA]</scope>
    <source>
        <strain evidence="2 3">BE314</strain>
    </source>
</reference>
<keyword evidence="3" id="KW-1185">Reference proteome</keyword>
<dbReference type="Proteomes" id="UP001180453">
    <property type="component" value="Unassembled WGS sequence"/>
</dbReference>
<dbReference type="InterPro" id="IPR013216">
    <property type="entry name" value="Methyltransf_11"/>
</dbReference>
<feature type="domain" description="Methyltransferase type 11" evidence="1">
    <location>
        <begin position="45"/>
        <end position="141"/>
    </location>
</feature>
<dbReference type="PANTHER" id="PTHR43591">
    <property type="entry name" value="METHYLTRANSFERASE"/>
    <property type="match status" value="1"/>
</dbReference>
<protein>
    <submittedName>
        <fullName evidence="2">SAM-dependent methyltransferase</fullName>
    </submittedName>
</protein>
<comment type="caution">
    <text evidence="2">The sequence shown here is derived from an EMBL/GenBank/DDBJ whole genome shotgun (WGS) entry which is preliminary data.</text>
</comment>
<dbReference type="InterPro" id="IPR029063">
    <property type="entry name" value="SAM-dependent_MTases_sf"/>
</dbReference>
<keyword evidence="2" id="KW-0489">Methyltransferase</keyword>
<proteinExistence type="predicted"/>
<dbReference type="GO" id="GO:0032259">
    <property type="term" value="P:methylation"/>
    <property type="evidence" value="ECO:0007669"/>
    <property type="project" value="UniProtKB-KW"/>
</dbReference>
<accession>A0ABU1YI59</accession>
<dbReference type="RefSeq" id="WP_310262142.1">
    <property type="nucleotide sequence ID" value="NZ_JAVDXU010000001.1"/>
</dbReference>
<dbReference type="GO" id="GO:0008168">
    <property type="term" value="F:methyltransferase activity"/>
    <property type="evidence" value="ECO:0007669"/>
    <property type="project" value="UniProtKB-KW"/>
</dbReference>
<name>A0ABU1YI59_ROSSA</name>
<keyword evidence="2" id="KW-0808">Transferase</keyword>